<accession>A0A4Z0GQA6</accession>
<feature type="transmembrane region" description="Helical" evidence="1">
    <location>
        <begin position="40"/>
        <end position="62"/>
    </location>
</feature>
<organism evidence="2 3">
    <name type="scientific">Sporolactobacillus shoreae</name>
    <dbReference type="NCBI Taxonomy" id="1465501"/>
    <lineage>
        <taxon>Bacteria</taxon>
        <taxon>Bacillati</taxon>
        <taxon>Bacillota</taxon>
        <taxon>Bacilli</taxon>
        <taxon>Bacillales</taxon>
        <taxon>Sporolactobacillaceae</taxon>
        <taxon>Sporolactobacillus</taxon>
    </lineage>
</organism>
<comment type="caution">
    <text evidence="2">The sequence shown here is derived from an EMBL/GenBank/DDBJ whole genome shotgun (WGS) entry which is preliminary data.</text>
</comment>
<dbReference type="EMBL" id="SRJD01000009">
    <property type="protein sequence ID" value="TGA98177.1"/>
    <property type="molecule type" value="Genomic_DNA"/>
</dbReference>
<protein>
    <submittedName>
        <fullName evidence="2">DUF4227 family protein</fullName>
    </submittedName>
</protein>
<keyword evidence="1" id="KW-1133">Transmembrane helix</keyword>
<dbReference type="InterPro" id="IPR025321">
    <property type="entry name" value="DUF4227"/>
</dbReference>
<keyword evidence="1" id="KW-0472">Membrane</keyword>
<sequence>MIIQHVHLMLPHNLLGQSKNLSMQTEVICLMKDNLRMIPIVWKMFLLFIILTTVFYVGITWIDQNLSHVQRYEDPGNGAIQVVQYQEETRKENSGKSISPSMRLLEFLGDGE</sequence>
<evidence type="ECO:0000313" key="2">
    <source>
        <dbReference type="EMBL" id="TGA98177.1"/>
    </source>
</evidence>
<evidence type="ECO:0000256" key="1">
    <source>
        <dbReference type="SAM" id="Phobius"/>
    </source>
</evidence>
<keyword evidence="3" id="KW-1185">Reference proteome</keyword>
<evidence type="ECO:0000313" key="3">
    <source>
        <dbReference type="Proteomes" id="UP000298347"/>
    </source>
</evidence>
<dbReference type="OrthoDB" id="2691647at2"/>
<reference evidence="2 3" key="1">
    <citation type="journal article" date="2015" name="Int. J. Syst. Evol. Microbiol.">
        <title>Sporolactobacillus shoreae sp. nov. and Sporolactobacillus spathodeae sp. nov., two spore-forming lactic acid bacteria isolated from tree barks in Thailand.</title>
        <authorList>
            <person name="Thamacharoensuk T."/>
            <person name="Kitahara M."/>
            <person name="Ohkuma M."/>
            <person name="Thongchul N."/>
            <person name="Tanasupawat S."/>
        </authorList>
    </citation>
    <scope>NUCLEOTIDE SEQUENCE [LARGE SCALE GENOMIC DNA]</scope>
    <source>
        <strain evidence="2 3">BK92</strain>
    </source>
</reference>
<dbReference type="Pfam" id="PF14004">
    <property type="entry name" value="DUF4227"/>
    <property type="match status" value="1"/>
</dbReference>
<dbReference type="AlphaFoldDB" id="A0A4Z0GQA6"/>
<name>A0A4Z0GQA6_9BACL</name>
<dbReference type="Proteomes" id="UP000298347">
    <property type="component" value="Unassembled WGS sequence"/>
</dbReference>
<gene>
    <name evidence="2" type="ORF">E4665_09510</name>
</gene>
<proteinExistence type="predicted"/>
<keyword evidence="1" id="KW-0812">Transmembrane</keyword>